<dbReference type="PANTHER" id="PTHR45951:SF3">
    <property type="entry name" value="PROTEIN DISPATCHED"/>
    <property type="match status" value="1"/>
</dbReference>
<feature type="transmembrane region" description="Helical" evidence="7">
    <location>
        <begin position="898"/>
        <end position="917"/>
    </location>
</feature>
<feature type="transmembrane region" description="Helical" evidence="7">
    <location>
        <begin position="997"/>
        <end position="1022"/>
    </location>
</feature>
<evidence type="ECO:0000256" key="3">
    <source>
        <dbReference type="ARBA" id="ARBA00022989"/>
    </source>
</evidence>
<dbReference type="InterPro" id="IPR052081">
    <property type="entry name" value="Dispatched_Hh_regulator"/>
</dbReference>
<evidence type="ECO:0000256" key="5">
    <source>
        <dbReference type="ARBA" id="ARBA00023180"/>
    </source>
</evidence>
<evidence type="ECO:0000259" key="8">
    <source>
        <dbReference type="PROSITE" id="PS50156"/>
    </source>
</evidence>
<feature type="transmembrane region" description="Helical" evidence="7">
    <location>
        <begin position="873"/>
        <end position="892"/>
    </location>
</feature>
<evidence type="ECO:0000256" key="7">
    <source>
        <dbReference type="SAM" id="Phobius"/>
    </source>
</evidence>
<evidence type="ECO:0000256" key="6">
    <source>
        <dbReference type="ARBA" id="ARBA00038046"/>
    </source>
</evidence>
<dbReference type="InterPro" id="IPR000731">
    <property type="entry name" value="SSD"/>
</dbReference>
<dbReference type="Pfam" id="PF12349">
    <property type="entry name" value="Sterol-sensing"/>
    <property type="match status" value="1"/>
</dbReference>
<reference evidence="9 10" key="1">
    <citation type="submission" date="2024-04" db="EMBL/GenBank/DDBJ databases">
        <title>Tritrichomonas musculus Genome.</title>
        <authorList>
            <person name="Alves-Ferreira E."/>
            <person name="Grigg M."/>
            <person name="Lorenzi H."/>
            <person name="Galac M."/>
        </authorList>
    </citation>
    <scope>NUCLEOTIDE SEQUENCE [LARGE SCALE GENOMIC DNA]</scope>
    <source>
        <strain evidence="9 10">EAF2021</strain>
    </source>
</reference>
<dbReference type="Proteomes" id="UP001470230">
    <property type="component" value="Unassembled WGS sequence"/>
</dbReference>
<feature type="transmembrane region" description="Helical" evidence="7">
    <location>
        <begin position="379"/>
        <end position="400"/>
    </location>
</feature>
<evidence type="ECO:0000313" key="9">
    <source>
        <dbReference type="EMBL" id="KAK8894185.1"/>
    </source>
</evidence>
<dbReference type="EMBL" id="JAPFFF010000003">
    <property type="protein sequence ID" value="KAK8894185.1"/>
    <property type="molecule type" value="Genomic_DNA"/>
</dbReference>
<evidence type="ECO:0000313" key="10">
    <source>
        <dbReference type="Proteomes" id="UP001470230"/>
    </source>
</evidence>
<gene>
    <name evidence="9" type="ORF">M9Y10_022618</name>
</gene>
<feature type="domain" description="SSD" evidence="8">
    <location>
        <begin position="386"/>
        <end position="479"/>
    </location>
</feature>
<dbReference type="InterPro" id="IPR053958">
    <property type="entry name" value="HMGCR/SNAP/NPC1-like_SSD"/>
</dbReference>
<protein>
    <recommendedName>
        <fullName evidence="8">SSD domain-containing protein</fullName>
    </recommendedName>
</protein>
<organism evidence="9 10">
    <name type="scientific">Tritrichomonas musculus</name>
    <dbReference type="NCBI Taxonomy" id="1915356"/>
    <lineage>
        <taxon>Eukaryota</taxon>
        <taxon>Metamonada</taxon>
        <taxon>Parabasalia</taxon>
        <taxon>Tritrichomonadida</taxon>
        <taxon>Tritrichomonadidae</taxon>
        <taxon>Tritrichomonas</taxon>
    </lineage>
</organism>
<keyword evidence="2 7" id="KW-0812">Transmembrane</keyword>
<dbReference type="PROSITE" id="PS50156">
    <property type="entry name" value="SSD"/>
    <property type="match status" value="1"/>
</dbReference>
<evidence type="ECO:0000256" key="1">
    <source>
        <dbReference type="ARBA" id="ARBA00004141"/>
    </source>
</evidence>
<comment type="similarity">
    <text evidence="6">Belongs to the dispatched family.</text>
</comment>
<keyword evidence="10" id="KW-1185">Reference proteome</keyword>
<accession>A0ABR2KW48</accession>
<feature type="transmembrane region" description="Helical" evidence="7">
    <location>
        <begin position="420"/>
        <end position="444"/>
    </location>
</feature>
<evidence type="ECO:0000256" key="4">
    <source>
        <dbReference type="ARBA" id="ARBA00023136"/>
    </source>
</evidence>
<sequence>MFDSLSKIRHVHDPNKIKLWAWMRHYTSFIYKHPLVPIFTSVITTIAFFCWLFFVYGIAPGCNVNYYRWSGDDITKRWDSYVGASKTTYGSLLGMLGDTITLPKQFQLTQMGCLIYERVGKNILEAESLREIWKMEDEMHQTPGWSDFCFKVPMDGLPNFIQNLIRQIIDSMKDVLSALEEDTKCIAFKSIITEFKNHMTNDLNMTNPQPEDLTDELIYNFIRGVDDQGRIREDRIIQTYVGTDYDNETMSSTRVRSMFPFGLPLKGYRNKSDREKEQTSKLGKWQIDFLKPMKKMQKSPRKGVIPYAGFPFEVIYETSEVILQQVWWLVGSFAFLFVYSVFLMDSYFVAIFGAIGVFLSIPCALLVQNAIFTIHYIDVIDVIALFLICGIGADCLFIIFELFKQASTVYGDNNKRRLAYAAQRGLTALGTSISTSGVSFLALCTSGVRIMNFFGIFSFLLLFFTFVFSFTYYLGIIALWARYWEKNKGLCYCCKKKKREENDGNAEDTNMLNTTGISAQNSMIYTDTSESSTSTRDEIVIDYPKKGIFDFLTKKPDFKVDAAGYNIEKYNWYEKFFYNYMSPIVYFYRLPIVVLTLGAAAVFGYFAFQMKSKSELQFFTDFHPLQRAYTLALNGFSTALNDFSFVYVWGVDENPVVKLKDKLTIDNYGSCTFHEFNITDPLVQRHLNDTWDLILSKEFIDKATTETFGVSPWKLWEPITNFESYLEHSPYLKPLVNILFEYLDIPEPPDSMDYINPDQYSLYNFIWQAILSELAYQEPDSYVPGTLKANTVGFSLDDYSLQYIGMKANMFIPKEITIESMHELYDKAIALESEIQENARRLGIPEFKGWMTSFAWLNMVTEEMLPKQVVKDVGYAFGFCAVVILISTFSVLYTLYVLISMVSTIFFIMGILYFTGWKIGTNEAIMISISSGFCADFIIQPMLAISHDFSPRSLFGKIQASLTTFCTPVSSALITTLVAACFLYPCDILLFPPFATFLLGSGIFGIIHGFIVLPSLVAIFSFNKRELIPFHLQQGNEHQKIRMPSDDIEQPIIQTELAEEQNGEN</sequence>
<feature type="transmembrane region" description="Helical" evidence="7">
    <location>
        <begin position="35"/>
        <end position="59"/>
    </location>
</feature>
<comment type="caution">
    <text evidence="9">The sequence shown here is derived from an EMBL/GenBank/DDBJ whole genome shotgun (WGS) entry which is preliminary data.</text>
</comment>
<feature type="transmembrane region" description="Helical" evidence="7">
    <location>
        <begin position="326"/>
        <end position="342"/>
    </location>
</feature>
<name>A0ABR2KW48_9EUKA</name>
<feature type="transmembrane region" description="Helical" evidence="7">
    <location>
        <begin position="456"/>
        <end position="480"/>
    </location>
</feature>
<keyword evidence="5" id="KW-0325">Glycoprotein</keyword>
<feature type="transmembrane region" description="Helical" evidence="7">
    <location>
        <begin position="586"/>
        <end position="608"/>
    </location>
</feature>
<proteinExistence type="inferred from homology"/>
<dbReference type="PANTHER" id="PTHR45951">
    <property type="entry name" value="PROTEIN DISPATCHED-RELATED"/>
    <property type="match status" value="1"/>
</dbReference>
<dbReference type="Gene3D" id="1.20.1640.10">
    <property type="entry name" value="Multidrug efflux transporter AcrB transmembrane domain"/>
    <property type="match status" value="2"/>
</dbReference>
<dbReference type="SUPFAM" id="SSF82866">
    <property type="entry name" value="Multidrug efflux transporter AcrB transmembrane domain"/>
    <property type="match status" value="2"/>
</dbReference>
<feature type="transmembrane region" description="Helical" evidence="7">
    <location>
        <begin position="962"/>
        <end position="985"/>
    </location>
</feature>
<keyword evidence="3 7" id="KW-1133">Transmembrane helix</keyword>
<keyword evidence="4 7" id="KW-0472">Membrane</keyword>
<feature type="transmembrane region" description="Helical" evidence="7">
    <location>
        <begin position="348"/>
        <end position="367"/>
    </location>
</feature>
<comment type="subcellular location">
    <subcellularLocation>
        <location evidence="1">Membrane</location>
        <topology evidence="1">Multi-pass membrane protein</topology>
    </subcellularLocation>
</comment>
<evidence type="ECO:0000256" key="2">
    <source>
        <dbReference type="ARBA" id="ARBA00022692"/>
    </source>
</evidence>